<dbReference type="GO" id="GO:0005886">
    <property type="term" value="C:plasma membrane"/>
    <property type="evidence" value="ECO:0007669"/>
    <property type="project" value="TreeGrafter"/>
</dbReference>
<evidence type="ECO:0000313" key="2">
    <source>
        <dbReference type="EMBL" id="MBO8443499.1"/>
    </source>
</evidence>
<dbReference type="InterPro" id="IPR052712">
    <property type="entry name" value="Acid_resist_chaperone_HdeD"/>
</dbReference>
<keyword evidence="1" id="KW-0812">Transmembrane</keyword>
<organism evidence="2 3">
    <name type="scientific">Candidatus Aphodenecus pullistercoris</name>
    <dbReference type="NCBI Taxonomy" id="2840669"/>
    <lineage>
        <taxon>Bacteria</taxon>
        <taxon>Pseudomonadati</taxon>
        <taxon>Spirochaetota</taxon>
        <taxon>Spirochaetia</taxon>
        <taxon>Spirochaetales</taxon>
        <taxon>Candidatus Aphodenecus</taxon>
    </lineage>
</organism>
<dbReference type="PANTHER" id="PTHR34989">
    <property type="entry name" value="PROTEIN HDED"/>
    <property type="match status" value="1"/>
</dbReference>
<gene>
    <name evidence="2" type="ORF">IAC42_07040</name>
</gene>
<proteinExistence type="predicted"/>
<feature type="transmembrane region" description="Helical" evidence="1">
    <location>
        <begin position="32"/>
        <end position="54"/>
    </location>
</feature>
<dbReference type="Proteomes" id="UP000823633">
    <property type="component" value="Unassembled WGS sequence"/>
</dbReference>
<dbReference type="Pfam" id="PF03729">
    <property type="entry name" value="DUF308"/>
    <property type="match status" value="3"/>
</dbReference>
<feature type="transmembrane region" description="Helical" evidence="1">
    <location>
        <begin position="94"/>
        <end position="117"/>
    </location>
</feature>
<evidence type="ECO:0000313" key="3">
    <source>
        <dbReference type="Proteomes" id="UP000823633"/>
    </source>
</evidence>
<feature type="transmembrane region" description="Helical" evidence="1">
    <location>
        <begin position="124"/>
        <end position="145"/>
    </location>
</feature>
<feature type="transmembrane region" description="Helical" evidence="1">
    <location>
        <begin position="7"/>
        <end position="26"/>
    </location>
</feature>
<accession>A0A9D9EE86</accession>
<comment type="caution">
    <text evidence="2">The sequence shown here is derived from an EMBL/GenBank/DDBJ whole genome shotgun (WGS) entry which is preliminary data.</text>
</comment>
<keyword evidence="1" id="KW-1133">Transmembrane helix</keyword>
<dbReference type="InterPro" id="IPR005325">
    <property type="entry name" value="DUF308_memb"/>
</dbReference>
<feature type="transmembrane region" description="Helical" evidence="1">
    <location>
        <begin position="66"/>
        <end position="88"/>
    </location>
</feature>
<dbReference type="AlphaFoldDB" id="A0A9D9EE86"/>
<keyword evidence="1" id="KW-0472">Membrane</keyword>
<evidence type="ECO:0000256" key="1">
    <source>
        <dbReference type="SAM" id="Phobius"/>
    </source>
</evidence>
<protein>
    <submittedName>
        <fullName evidence="2">DUF308 domain-containing protein</fullName>
    </submittedName>
</protein>
<reference evidence="2" key="1">
    <citation type="submission" date="2020-10" db="EMBL/GenBank/DDBJ databases">
        <authorList>
            <person name="Gilroy R."/>
        </authorList>
    </citation>
    <scope>NUCLEOTIDE SEQUENCE</scope>
    <source>
        <strain evidence="2">11167</strain>
    </source>
</reference>
<dbReference type="PANTHER" id="PTHR34989:SF1">
    <property type="entry name" value="PROTEIN HDED"/>
    <property type="match status" value="1"/>
</dbReference>
<name>A0A9D9EE86_9SPIR</name>
<dbReference type="EMBL" id="JADIMU010000045">
    <property type="protein sequence ID" value="MBO8443499.1"/>
    <property type="molecule type" value="Genomic_DNA"/>
</dbReference>
<sequence length="196" mass="21488">MLKAQWQWIISGVVILIAGIFVLVNPTLVVKIAVLSFGVYTLIEGIYSLILSWAVRKATGIFRANIVRTLISTGIGILVIWAAASASGAQVASWAVYLIAIWLLLSGLSELIELFVLRRMGYESFGVVTGAVISIILSVVMFLFPVLVNNAVVTVIGVGMVLVSVFLILWGIKMLSFEKKVFEKSHQESETDWEEL</sequence>
<reference evidence="2" key="2">
    <citation type="journal article" date="2021" name="PeerJ">
        <title>Extensive microbial diversity within the chicken gut microbiome revealed by metagenomics and culture.</title>
        <authorList>
            <person name="Gilroy R."/>
            <person name="Ravi A."/>
            <person name="Getino M."/>
            <person name="Pursley I."/>
            <person name="Horton D.L."/>
            <person name="Alikhan N.F."/>
            <person name="Baker D."/>
            <person name="Gharbi K."/>
            <person name="Hall N."/>
            <person name="Watson M."/>
            <person name="Adriaenssens E.M."/>
            <person name="Foster-Nyarko E."/>
            <person name="Jarju S."/>
            <person name="Secka A."/>
            <person name="Antonio M."/>
            <person name="Oren A."/>
            <person name="Chaudhuri R.R."/>
            <person name="La Ragione R."/>
            <person name="Hildebrand F."/>
            <person name="Pallen M.J."/>
        </authorList>
    </citation>
    <scope>NUCLEOTIDE SEQUENCE</scope>
    <source>
        <strain evidence="2">11167</strain>
    </source>
</reference>
<feature type="transmembrane region" description="Helical" evidence="1">
    <location>
        <begin position="151"/>
        <end position="172"/>
    </location>
</feature>